<evidence type="ECO:0000313" key="2">
    <source>
        <dbReference type="Proteomes" id="UP001596395"/>
    </source>
</evidence>
<dbReference type="EMBL" id="JBHSXN010000002">
    <property type="protein sequence ID" value="MFC6952913.1"/>
    <property type="molecule type" value="Genomic_DNA"/>
</dbReference>
<sequence>MSTSELETASADTCPWCNGTRAGGRTVTVGPPPHLGDAHAFEMHVDCVHDWQEFVARARQLASAGARQTLLTYPLENGIGRLVETGRGGTHPLTADG</sequence>
<evidence type="ECO:0000313" key="1">
    <source>
        <dbReference type="EMBL" id="MFC6952913.1"/>
    </source>
</evidence>
<protein>
    <submittedName>
        <fullName evidence="1">Uncharacterized protein</fullName>
    </submittedName>
</protein>
<comment type="caution">
    <text evidence="1">The sequence shown here is derived from an EMBL/GenBank/DDBJ whole genome shotgun (WGS) entry which is preliminary data.</text>
</comment>
<keyword evidence="2" id="KW-1185">Reference proteome</keyword>
<proteinExistence type="predicted"/>
<accession>A0ABD5VDF3</accession>
<gene>
    <name evidence="1" type="ORF">ACFQGB_08560</name>
</gene>
<dbReference type="AlphaFoldDB" id="A0ABD5VDF3"/>
<reference evidence="1 2" key="1">
    <citation type="journal article" date="2019" name="Int. J. Syst. Evol. Microbiol.">
        <title>The Global Catalogue of Microorganisms (GCM) 10K type strain sequencing project: providing services to taxonomists for standard genome sequencing and annotation.</title>
        <authorList>
            <consortium name="The Broad Institute Genomics Platform"/>
            <consortium name="The Broad Institute Genome Sequencing Center for Infectious Disease"/>
            <person name="Wu L."/>
            <person name="Ma J."/>
        </authorList>
    </citation>
    <scope>NUCLEOTIDE SEQUENCE [LARGE SCALE GENOMIC DNA]</scope>
    <source>
        <strain evidence="1 2">GX26</strain>
    </source>
</reference>
<organism evidence="1 2">
    <name type="scientific">Halorubellus litoreus</name>
    <dbReference type="NCBI Taxonomy" id="755308"/>
    <lineage>
        <taxon>Archaea</taxon>
        <taxon>Methanobacteriati</taxon>
        <taxon>Methanobacteriota</taxon>
        <taxon>Stenosarchaea group</taxon>
        <taxon>Halobacteria</taxon>
        <taxon>Halobacteriales</taxon>
        <taxon>Halorubellaceae</taxon>
        <taxon>Halorubellus</taxon>
    </lineage>
</organism>
<name>A0ABD5VDF3_9EURY</name>
<dbReference type="Proteomes" id="UP001596395">
    <property type="component" value="Unassembled WGS sequence"/>
</dbReference>
<dbReference type="RefSeq" id="WP_336349895.1">
    <property type="nucleotide sequence ID" value="NZ_JAZAQL010000002.1"/>
</dbReference>